<gene>
    <name evidence="2" type="ORF">INT48_008434</name>
</gene>
<sequence length="296" mass="33178">MAEKDKIRWDATIKKLTFELGDMVMLTHEGRYGLEPQFKGPFIVVEVFPDYGTYKLQTLAGEPLKSLVHVDRLRPAHGERPSKPWYDPTAARREYNEAMKNVPVPLCGDYVDPVLPSLSEKIDDTVHSDLVDVTLNDNPSIEEDLVMQPVDTVNDNQVIDHPFKEPLDKSISNNPIIVSPLLPELSLSEDVEMSTSVSPPGDQDFFFRPTSPVATVSVQGRTQGLKGGNVNLKKADGLDAPEVNSPDRNSPVCPDQDEDLMDIPVEIELRLKKTKVQKRKFVPSIKNNLKRKKAKQ</sequence>
<protein>
    <submittedName>
        <fullName evidence="2">Uncharacterized protein</fullName>
    </submittedName>
</protein>
<evidence type="ECO:0000256" key="1">
    <source>
        <dbReference type="SAM" id="MobiDB-lite"/>
    </source>
</evidence>
<proteinExistence type="predicted"/>
<dbReference type="Proteomes" id="UP000613177">
    <property type="component" value="Unassembled WGS sequence"/>
</dbReference>
<evidence type="ECO:0000313" key="3">
    <source>
        <dbReference type="Proteomes" id="UP000613177"/>
    </source>
</evidence>
<comment type="caution">
    <text evidence="2">The sequence shown here is derived from an EMBL/GenBank/DDBJ whole genome shotgun (WGS) entry which is preliminary data.</text>
</comment>
<evidence type="ECO:0000313" key="2">
    <source>
        <dbReference type="EMBL" id="KAG2233644.1"/>
    </source>
</evidence>
<keyword evidence="3" id="KW-1185">Reference proteome</keyword>
<accession>A0A8H7SQA8</accession>
<name>A0A8H7SQA8_9FUNG</name>
<dbReference type="AlphaFoldDB" id="A0A8H7SQA8"/>
<organism evidence="2 3">
    <name type="scientific">Thamnidium elegans</name>
    <dbReference type="NCBI Taxonomy" id="101142"/>
    <lineage>
        <taxon>Eukaryota</taxon>
        <taxon>Fungi</taxon>
        <taxon>Fungi incertae sedis</taxon>
        <taxon>Mucoromycota</taxon>
        <taxon>Mucoromycotina</taxon>
        <taxon>Mucoromycetes</taxon>
        <taxon>Mucorales</taxon>
        <taxon>Mucorineae</taxon>
        <taxon>Mucoraceae</taxon>
        <taxon>Thamnidium</taxon>
    </lineage>
</organism>
<feature type="region of interest" description="Disordered" evidence="1">
    <location>
        <begin position="225"/>
        <end position="259"/>
    </location>
</feature>
<reference evidence="2" key="1">
    <citation type="submission" date="2021-01" db="EMBL/GenBank/DDBJ databases">
        <title>Metabolic potential, ecology and presence of endohyphal bacteria is reflected in genomic diversity of Mucoromycotina.</title>
        <authorList>
            <person name="Muszewska A."/>
            <person name="Okrasinska A."/>
            <person name="Steczkiewicz K."/>
            <person name="Drgas O."/>
            <person name="Orlowska M."/>
            <person name="Perlinska-Lenart U."/>
            <person name="Aleksandrzak-Piekarczyk T."/>
            <person name="Szatraj K."/>
            <person name="Zielenkiewicz U."/>
            <person name="Pilsyk S."/>
            <person name="Malc E."/>
            <person name="Mieczkowski P."/>
            <person name="Kruszewska J.S."/>
            <person name="Biernat P."/>
            <person name="Pawlowska J."/>
        </authorList>
    </citation>
    <scope>NUCLEOTIDE SEQUENCE</scope>
    <source>
        <strain evidence="2">WA0000018081</strain>
    </source>
</reference>
<dbReference type="EMBL" id="JAEPRE010000073">
    <property type="protein sequence ID" value="KAG2233644.1"/>
    <property type="molecule type" value="Genomic_DNA"/>
</dbReference>